<evidence type="ECO:0000259" key="3">
    <source>
        <dbReference type="PROSITE" id="PS51412"/>
    </source>
</evidence>
<evidence type="ECO:0000256" key="2">
    <source>
        <dbReference type="SAM" id="SignalP"/>
    </source>
</evidence>
<proteinExistence type="predicted"/>
<feature type="domain" description="MACPF" evidence="3">
    <location>
        <begin position="33"/>
        <end position="442"/>
    </location>
</feature>
<protein>
    <submittedName>
        <fullName evidence="4">Perforin-like protein 5</fullName>
    </submittedName>
</protein>
<reference evidence="5" key="1">
    <citation type="submission" date="2017-04" db="EMBL/GenBank/DDBJ databases">
        <title>Plasmodium gonderi genome.</title>
        <authorList>
            <person name="Arisue N."/>
            <person name="Honma H."/>
            <person name="Kawai S."/>
            <person name="Tougan T."/>
            <person name="Tanabe K."/>
            <person name="Horii T."/>
        </authorList>
    </citation>
    <scope>NUCLEOTIDE SEQUENCE [LARGE SCALE GENOMIC DNA]</scope>
    <source>
        <strain evidence="5">ATCC 30045</strain>
    </source>
</reference>
<organism evidence="4 5">
    <name type="scientific">Plasmodium gonderi</name>
    <dbReference type="NCBI Taxonomy" id="77519"/>
    <lineage>
        <taxon>Eukaryota</taxon>
        <taxon>Sar</taxon>
        <taxon>Alveolata</taxon>
        <taxon>Apicomplexa</taxon>
        <taxon>Aconoidasida</taxon>
        <taxon>Haemosporida</taxon>
        <taxon>Plasmodiidae</taxon>
        <taxon>Plasmodium</taxon>
        <taxon>Plasmodium (Plasmodium)</taxon>
    </lineage>
</organism>
<sequence length="692" mass="79195">MGLNCHTFCVCALMLQFSVYCISKSGGLFNPHAYTHNVEDLEKEHLTNSLGMTYDIISGNPVGDPLYTVDLGYRRYVLKDSLRTNKDEHTDENVNHSEKIDEKDNQNSVSYSAYKRAGIKCSNHHETKIINGLDDINEEYKSYEFPSQYDIHPFNASNYYKMLVRRINRGESILVQKDICSKYFVYLDEVKENMLDSFFLNMLRELGENYQSIGGDKYKCDLQFYRNNKYNENCLKTVTPWMTFFYLYGTHLISGVYYGGKVVNNLYIENDDIKSGDIKSGDIKSGDIKSGGIKSGDIKSGDIKSGGIKSGDIKSGRQKIRLYKKRMDPFNSTNNNTKNGGSLYFGSVITNEKIIHIAERNLMIDGGGEEDDNYGKKNTIKNSYKKWKNSISGKFAKPVKLILVPFADFIKSNDGKNAYYKALEFYSNLTYSNYNPYPFQLNKTEEDMYKMHIKKWNQYIDKNVNFNIFPKCKKGEKILSGFIITNKKKRYDNYDMMHMCPLSEECSSGINIESDKSFEFGWILCSRENVNEIHQIKKLVHGSKGVITCPTEMKIGFGFSLTMQKGIHANMTIEPCKSNVESCALDTKTSENSESFLWINCLPNKKKLLLQSLESKTFSEKMYLNDNTLVSLKCSKGNFIIAGFAVDYTSSNMEDYLICPLGSSTCDLKIRVNELKNQEMHFPIIYIVCSSL</sequence>
<dbReference type="Proteomes" id="UP000195521">
    <property type="component" value="Unassembled WGS sequence"/>
</dbReference>
<comment type="caution">
    <text evidence="4">The sequence shown here is derived from an EMBL/GenBank/DDBJ whole genome shotgun (WGS) entry which is preliminary data.</text>
</comment>
<dbReference type="OrthoDB" id="369671at2759"/>
<gene>
    <name evidence="4" type="ORF">PGO_051230</name>
</gene>
<feature type="signal peptide" evidence="2">
    <location>
        <begin position="1"/>
        <end position="23"/>
    </location>
</feature>
<dbReference type="AlphaFoldDB" id="A0A1Y1JGZ3"/>
<evidence type="ECO:0000313" key="4">
    <source>
        <dbReference type="EMBL" id="GAW79713.1"/>
    </source>
</evidence>
<feature type="compositionally biased region" description="Basic and acidic residues" evidence="1">
    <location>
        <begin position="87"/>
        <end position="105"/>
    </location>
</feature>
<dbReference type="GeneID" id="39746425"/>
<keyword evidence="5" id="KW-1185">Reference proteome</keyword>
<keyword evidence="2" id="KW-0732">Signal</keyword>
<name>A0A1Y1JGZ3_PLAGO</name>
<accession>A0A1Y1JGZ3</accession>
<feature type="region of interest" description="Disordered" evidence="1">
    <location>
        <begin position="87"/>
        <end position="107"/>
    </location>
</feature>
<dbReference type="RefSeq" id="XP_028542302.1">
    <property type="nucleotide sequence ID" value="XM_028686501.1"/>
</dbReference>
<dbReference type="InterPro" id="IPR020864">
    <property type="entry name" value="MACPF"/>
</dbReference>
<dbReference type="PROSITE" id="PS51412">
    <property type="entry name" value="MACPF_2"/>
    <property type="match status" value="1"/>
</dbReference>
<dbReference type="EMBL" id="BDQF01000006">
    <property type="protein sequence ID" value="GAW79713.1"/>
    <property type="molecule type" value="Genomic_DNA"/>
</dbReference>
<dbReference type="Pfam" id="PF01823">
    <property type="entry name" value="MACPF"/>
    <property type="match status" value="1"/>
</dbReference>
<evidence type="ECO:0000313" key="5">
    <source>
        <dbReference type="Proteomes" id="UP000195521"/>
    </source>
</evidence>
<feature type="chain" id="PRO_5012733900" evidence="2">
    <location>
        <begin position="24"/>
        <end position="692"/>
    </location>
</feature>
<evidence type="ECO:0000256" key="1">
    <source>
        <dbReference type="SAM" id="MobiDB-lite"/>
    </source>
</evidence>
<dbReference type="OMA" id="IYIVCSS"/>